<feature type="transmembrane region" description="Helical" evidence="5">
    <location>
        <begin position="266"/>
        <end position="286"/>
    </location>
</feature>
<comment type="subcellular location">
    <subcellularLocation>
        <location evidence="1">Membrane</location>
        <topology evidence="1">Multi-pass membrane protein</topology>
    </subcellularLocation>
</comment>
<dbReference type="PANTHER" id="PTHR31465:SF17">
    <property type="entry name" value="DOMAIN PROTEIN, PUTATIVE (AFU_ORTHOLOGUE AFUA_5G09900)-RELATED"/>
    <property type="match status" value="1"/>
</dbReference>
<feature type="transmembrane region" description="Helical" evidence="5">
    <location>
        <begin position="56"/>
        <end position="73"/>
    </location>
</feature>
<reference evidence="6" key="2">
    <citation type="submission" date="2023-05" db="EMBL/GenBank/DDBJ databases">
        <authorList>
            <consortium name="Lawrence Berkeley National Laboratory"/>
            <person name="Steindorff A."/>
            <person name="Hensen N."/>
            <person name="Bonometti L."/>
            <person name="Westerberg I."/>
            <person name="Brannstrom I.O."/>
            <person name="Guillou S."/>
            <person name="Cros-Aarteil S."/>
            <person name="Calhoun S."/>
            <person name="Haridas S."/>
            <person name="Kuo A."/>
            <person name="Mondo S."/>
            <person name="Pangilinan J."/>
            <person name="Riley R."/>
            <person name="Labutti K."/>
            <person name="Andreopoulos B."/>
            <person name="Lipzen A."/>
            <person name="Chen C."/>
            <person name="Yanf M."/>
            <person name="Daum C."/>
            <person name="Ng V."/>
            <person name="Clum A."/>
            <person name="Ohm R."/>
            <person name="Martin F."/>
            <person name="Silar P."/>
            <person name="Natvig D."/>
            <person name="Lalanne C."/>
            <person name="Gautier V."/>
            <person name="Ament-Velasquez S.L."/>
            <person name="Kruys A."/>
            <person name="Hutchinson M.I."/>
            <person name="Powell A.J."/>
            <person name="Barry K."/>
            <person name="Miller A.N."/>
            <person name="Grigoriev I.V."/>
            <person name="Debuchy R."/>
            <person name="Gladieux P."/>
            <person name="Thoren M.H."/>
            <person name="Johannesson H."/>
        </authorList>
    </citation>
    <scope>NUCLEOTIDE SEQUENCE</scope>
    <source>
        <strain evidence="6">CBS 532.94</strain>
    </source>
</reference>
<protein>
    <submittedName>
        <fullName evidence="6">RTA1 like protein-domain-containing protein</fullName>
    </submittedName>
</protein>
<dbReference type="Proteomes" id="UP001303760">
    <property type="component" value="Unassembled WGS sequence"/>
</dbReference>
<dbReference type="GO" id="GO:0016020">
    <property type="term" value="C:membrane"/>
    <property type="evidence" value="ECO:0007669"/>
    <property type="project" value="UniProtKB-SubCell"/>
</dbReference>
<keyword evidence="2 5" id="KW-0812">Transmembrane</keyword>
<feature type="transmembrane region" description="Helical" evidence="5">
    <location>
        <begin position="150"/>
        <end position="170"/>
    </location>
</feature>
<feature type="transmembrane region" description="Helical" evidence="5">
    <location>
        <begin position="30"/>
        <end position="49"/>
    </location>
</feature>
<evidence type="ECO:0000313" key="6">
    <source>
        <dbReference type="EMBL" id="KAK4235053.1"/>
    </source>
</evidence>
<feature type="transmembrane region" description="Helical" evidence="5">
    <location>
        <begin position="182"/>
        <end position="204"/>
    </location>
</feature>
<reference evidence="6" key="1">
    <citation type="journal article" date="2023" name="Mol. Phylogenet. Evol.">
        <title>Genome-scale phylogeny and comparative genomics of the fungal order Sordariales.</title>
        <authorList>
            <person name="Hensen N."/>
            <person name="Bonometti L."/>
            <person name="Westerberg I."/>
            <person name="Brannstrom I.O."/>
            <person name="Guillou S."/>
            <person name="Cros-Aarteil S."/>
            <person name="Calhoun S."/>
            <person name="Haridas S."/>
            <person name="Kuo A."/>
            <person name="Mondo S."/>
            <person name="Pangilinan J."/>
            <person name="Riley R."/>
            <person name="LaButti K."/>
            <person name="Andreopoulos B."/>
            <person name="Lipzen A."/>
            <person name="Chen C."/>
            <person name="Yan M."/>
            <person name="Daum C."/>
            <person name="Ng V."/>
            <person name="Clum A."/>
            <person name="Steindorff A."/>
            <person name="Ohm R.A."/>
            <person name="Martin F."/>
            <person name="Silar P."/>
            <person name="Natvig D.O."/>
            <person name="Lalanne C."/>
            <person name="Gautier V."/>
            <person name="Ament-Velasquez S.L."/>
            <person name="Kruys A."/>
            <person name="Hutchinson M.I."/>
            <person name="Powell A.J."/>
            <person name="Barry K."/>
            <person name="Miller A.N."/>
            <person name="Grigoriev I.V."/>
            <person name="Debuchy R."/>
            <person name="Gladieux P."/>
            <person name="Hiltunen Thoren M."/>
            <person name="Johannesson H."/>
        </authorList>
    </citation>
    <scope>NUCLEOTIDE SEQUENCE</scope>
    <source>
        <strain evidence="6">CBS 532.94</strain>
    </source>
</reference>
<proteinExistence type="predicted"/>
<gene>
    <name evidence="6" type="ORF">C8A03DRAFT_46723</name>
</gene>
<feature type="transmembrane region" description="Helical" evidence="5">
    <location>
        <begin position="93"/>
        <end position="110"/>
    </location>
</feature>
<accession>A0AAN7H931</accession>
<feature type="transmembrane region" description="Helical" evidence="5">
    <location>
        <begin position="225"/>
        <end position="246"/>
    </location>
</feature>
<sequence>MSTIDDGPPFGPVVNGTMVVVFWEYRPNNVAAYLFLTLFAVATLGHVVYLFWLRAWVSIPFILGGVCQIFGYLERAAAHSLPTELGPWILQNMLLLVSPPLLAATVYMAYGRMATALLNGTITTGHKQCDRNCCARWCHALCCTCSPTRAYVLVDVVAIFTQLIGTVLPASGTPEAQRMSKIIVVVGLVAQLAALGVFLASGCWRLHVRLRRDPALSRAVLMDPGVNWTGYLVVVEIAAAMLLARSVVRGAEYLEGTDGVVARHEVFIYVFDALPMLAVIVGFLVLHPSRLVRELTRLETVVKGPETELRRLSQGSHRILL</sequence>
<dbReference type="EMBL" id="MU860301">
    <property type="protein sequence ID" value="KAK4235053.1"/>
    <property type="molecule type" value="Genomic_DNA"/>
</dbReference>
<evidence type="ECO:0000256" key="5">
    <source>
        <dbReference type="SAM" id="Phobius"/>
    </source>
</evidence>
<dbReference type="AlphaFoldDB" id="A0AAN7H931"/>
<keyword evidence="4 5" id="KW-0472">Membrane</keyword>
<dbReference type="Pfam" id="PF04479">
    <property type="entry name" value="RTA1"/>
    <property type="match status" value="2"/>
</dbReference>
<evidence type="ECO:0000256" key="1">
    <source>
        <dbReference type="ARBA" id="ARBA00004141"/>
    </source>
</evidence>
<evidence type="ECO:0000256" key="2">
    <source>
        <dbReference type="ARBA" id="ARBA00022692"/>
    </source>
</evidence>
<dbReference type="InterPro" id="IPR007568">
    <property type="entry name" value="RTA1"/>
</dbReference>
<keyword evidence="7" id="KW-1185">Reference proteome</keyword>
<comment type="caution">
    <text evidence="6">The sequence shown here is derived from an EMBL/GenBank/DDBJ whole genome shotgun (WGS) entry which is preliminary data.</text>
</comment>
<evidence type="ECO:0000256" key="4">
    <source>
        <dbReference type="ARBA" id="ARBA00023136"/>
    </source>
</evidence>
<name>A0AAN7H931_9PEZI</name>
<organism evidence="6 7">
    <name type="scientific">Achaetomium macrosporum</name>
    <dbReference type="NCBI Taxonomy" id="79813"/>
    <lineage>
        <taxon>Eukaryota</taxon>
        <taxon>Fungi</taxon>
        <taxon>Dikarya</taxon>
        <taxon>Ascomycota</taxon>
        <taxon>Pezizomycotina</taxon>
        <taxon>Sordariomycetes</taxon>
        <taxon>Sordariomycetidae</taxon>
        <taxon>Sordariales</taxon>
        <taxon>Chaetomiaceae</taxon>
        <taxon>Achaetomium</taxon>
    </lineage>
</organism>
<evidence type="ECO:0000256" key="3">
    <source>
        <dbReference type="ARBA" id="ARBA00022989"/>
    </source>
</evidence>
<dbReference type="PANTHER" id="PTHR31465">
    <property type="entry name" value="PROTEIN RTA1-RELATED"/>
    <property type="match status" value="1"/>
</dbReference>
<evidence type="ECO:0000313" key="7">
    <source>
        <dbReference type="Proteomes" id="UP001303760"/>
    </source>
</evidence>
<keyword evidence="3 5" id="KW-1133">Transmembrane helix</keyword>